<dbReference type="InterPro" id="IPR003591">
    <property type="entry name" value="Leu-rich_rpt_typical-subtyp"/>
</dbReference>
<dbReference type="Proteomes" id="UP001497392">
    <property type="component" value="Unassembled WGS sequence"/>
</dbReference>
<dbReference type="InterPro" id="IPR036047">
    <property type="entry name" value="F-box-like_dom_sf"/>
</dbReference>
<dbReference type="SMART" id="SM00256">
    <property type="entry name" value="FBOX"/>
    <property type="match status" value="1"/>
</dbReference>
<dbReference type="PANTHER" id="PTHR48051">
    <property type="match status" value="1"/>
</dbReference>
<evidence type="ECO:0000256" key="3">
    <source>
        <dbReference type="ARBA" id="ARBA00022737"/>
    </source>
</evidence>
<protein>
    <submittedName>
        <fullName evidence="6">G10742 protein</fullName>
    </submittedName>
</protein>
<dbReference type="Pfam" id="PF12937">
    <property type="entry name" value="F-box-like"/>
    <property type="match status" value="1"/>
</dbReference>
<dbReference type="Gene3D" id="3.80.10.10">
    <property type="entry name" value="Ribonuclease Inhibitor"/>
    <property type="match status" value="1"/>
</dbReference>
<keyword evidence="3" id="KW-0677">Repeat</keyword>
<accession>A0ABP1G6J2</accession>
<keyword evidence="7" id="KW-1185">Reference proteome</keyword>
<reference evidence="6 7" key="1">
    <citation type="submission" date="2024-06" db="EMBL/GenBank/DDBJ databases">
        <authorList>
            <person name="Kraege A."/>
            <person name="Thomma B."/>
        </authorList>
    </citation>
    <scope>NUCLEOTIDE SEQUENCE [LARGE SCALE GENOMIC DNA]</scope>
</reference>
<dbReference type="InterPro" id="IPR050216">
    <property type="entry name" value="LRR_domain-containing"/>
</dbReference>
<organism evidence="6 7">
    <name type="scientific">Coccomyxa viridis</name>
    <dbReference type="NCBI Taxonomy" id="1274662"/>
    <lineage>
        <taxon>Eukaryota</taxon>
        <taxon>Viridiplantae</taxon>
        <taxon>Chlorophyta</taxon>
        <taxon>core chlorophytes</taxon>
        <taxon>Trebouxiophyceae</taxon>
        <taxon>Trebouxiophyceae incertae sedis</taxon>
        <taxon>Coccomyxaceae</taxon>
        <taxon>Coccomyxa</taxon>
    </lineage>
</organism>
<evidence type="ECO:0000256" key="2">
    <source>
        <dbReference type="ARBA" id="ARBA00022614"/>
    </source>
</evidence>
<feature type="region of interest" description="Disordered" evidence="4">
    <location>
        <begin position="29"/>
        <end position="55"/>
    </location>
</feature>
<proteinExistence type="predicted"/>
<comment type="caution">
    <text evidence="6">The sequence shown here is derived from an EMBL/GenBank/DDBJ whole genome shotgun (WGS) entry which is preliminary data.</text>
</comment>
<dbReference type="PROSITE" id="PS51450">
    <property type="entry name" value="LRR"/>
    <property type="match status" value="1"/>
</dbReference>
<dbReference type="SMART" id="SM00369">
    <property type="entry name" value="LRR_TYP"/>
    <property type="match status" value="5"/>
</dbReference>
<keyword evidence="2" id="KW-0433">Leucine-rich repeat</keyword>
<feature type="domain" description="F-box" evidence="5">
    <location>
        <begin position="88"/>
        <end position="136"/>
    </location>
</feature>
<dbReference type="EMBL" id="CAXHTA020000017">
    <property type="protein sequence ID" value="CAL5227727.1"/>
    <property type="molecule type" value="Genomic_DNA"/>
</dbReference>
<dbReference type="Gene3D" id="1.20.1280.50">
    <property type="match status" value="1"/>
</dbReference>
<dbReference type="SUPFAM" id="SSF52058">
    <property type="entry name" value="L domain-like"/>
    <property type="match status" value="1"/>
</dbReference>
<dbReference type="InterPro" id="IPR032675">
    <property type="entry name" value="LRR_dom_sf"/>
</dbReference>
<name>A0ABP1G6J2_9CHLO</name>
<dbReference type="InterPro" id="IPR001810">
    <property type="entry name" value="F-box_dom"/>
</dbReference>
<sequence>MQDSSMEAACAGKGLPACAKELPRLQLPSLADLANGPGSTGTPPTGRPLRQRKISSSEEHCLDRLRGARKRQALPLRLQQAYPDEVCSTSITALPTDLMVQIFGHLDAKALRCVLPMVCRQWHDLLERPLMLWNHLDIDFAEESRMCIQNRSHVSQPITAVPAALPLVRHESVAKWLHPRAAAVRSLRLRVSGSPQAPTAADEGHFGSVPVVDFPCMHDFGRYGLASVLNVVIGSLEELFVEKCYDLITTAALRAMGGCKKLKVLSLKGIRSALDIDDFAAIAALRQLEELVLDCDQPPELGGIDEIKWGLPEFPEGVLHLVNITHLTLSCHYGITELPAGITSLNKLEVLDLDFCTLSALPPVLGQLTCLTTLDVEGNLYLGDAFRGATTPAASSLLPSLQPFPIDLASLQNLRFLNLNSCGLNSIPTVLSSLHNLETLDLENNDLQSLSLPGWENVSSMGCLTRLQCLNLANCKLEAVPSVVEKLASLCILDLTNNQIQDDGLPLSLSRLPHLRAIGLKENCLTGVPRVLGYVNSLQEIYLEENTELEVTAPLDFLLELPNLRVLMMGKLEGTWSPQSMAYINDFTKKQLRRNPERDVLLISCPDNILGSLVA</sequence>
<evidence type="ECO:0000313" key="6">
    <source>
        <dbReference type="EMBL" id="CAL5227727.1"/>
    </source>
</evidence>
<evidence type="ECO:0000313" key="7">
    <source>
        <dbReference type="Proteomes" id="UP001497392"/>
    </source>
</evidence>
<dbReference type="PANTHER" id="PTHR48051:SF1">
    <property type="entry name" value="RAS SUPPRESSOR PROTEIN 1"/>
    <property type="match status" value="1"/>
</dbReference>
<comment type="subcellular location">
    <subcellularLocation>
        <location evidence="1">Cytoplasm</location>
        <location evidence="1">Cytoskeleton</location>
        <location evidence="1">Cilium axoneme</location>
    </subcellularLocation>
</comment>
<dbReference type="PROSITE" id="PS50181">
    <property type="entry name" value="FBOX"/>
    <property type="match status" value="1"/>
</dbReference>
<evidence type="ECO:0000256" key="4">
    <source>
        <dbReference type="SAM" id="MobiDB-lite"/>
    </source>
</evidence>
<gene>
    <name evidence="6" type="primary">g10742</name>
    <name evidence="6" type="ORF">VP750_LOCUS9633</name>
</gene>
<evidence type="ECO:0000259" key="5">
    <source>
        <dbReference type="PROSITE" id="PS50181"/>
    </source>
</evidence>
<dbReference type="Pfam" id="PF00560">
    <property type="entry name" value="LRR_1"/>
    <property type="match status" value="1"/>
</dbReference>
<feature type="compositionally biased region" description="Low complexity" evidence="4">
    <location>
        <begin position="36"/>
        <end position="48"/>
    </location>
</feature>
<dbReference type="InterPro" id="IPR001611">
    <property type="entry name" value="Leu-rich_rpt"/>
</dbReference>
<dbReference type="SUPFAM" id="SSF81383">
    <property type="entry name" value="F-box domain"/>
    <property type="match status" value="1"/>
</dbReference>
<evidence type="ECO:0000256" key="1">
    <source>
        <dbReference type="ARBA" id="ARBA00004430"/>
    </source>
</evidence>